<dbReference type="HAMAP" id="MF_00434">
    <property type="entry name" value="Pterin_4_alpha"/>
    <property type="match status" value="1"/>
</dbReference>
<dbReference type="EC" id="4.2.1.96" evidence="4"/>
<dbReference type="HOGENOM" id="CLU_081974_2_1_6"/>
<dbReference type="Proteomes" id="UP000008632">
    <property type="component" value="Chromosome"/>
</dbReference>
<dbReference type="CDD" id="cd00913">
    <property type="entry name" value="PCD_DCoH_subfamily_a"/>
    <property type="match status" value="1"/>
</dbReference>
<dbReference type="KEGG" id="psu:Psesu_1707"/>
<dbReference type="RefSeq" id="WP_013535377.1">
    <property type="nucleotide sequence ID" value="NC_014924.1"/>
</dbReference>
<evidence type="ECO:0000313" key="5">
    <source>
        <dbReference type="EMBL" id="ADV27549.1"/>
    </source>
</evidence>
<evidence type="ECO:0000256" key="3">
    <source>
        <dbReference type="ARBA" id="ARBA00023239"/>
    </source>
</evidence>
<proteinExistence type="inferred from homology"/>
<evidence type="ECO:0000256" key="4">
    <source>
        <dbReference type="HAMAP-Rule" id="MF_00434"/>
    </source>
</evidence>
<dbReference type="InterPro" id="IPR001533">
    <property type="entry name" value="Pterin_deHydtase"/>
</dbReference>
<dbReference type="Gene3D" id="3.30.1360.20">
    <property type="entry name" value="Transcriptional coactivator/pterin dehydratase"/>
    <property type="match status" value="1"/>
</dbReference>
<evidence type="ECO:0000256" key="2">
    <source>
        <dbReference type="ARBA" id="ARBA00006472"/>
    </source>
</evidence>
<comment type="catalytic activity">
    <reaction evidence="1 4">
        <text>(4aS,6R)-4a-hydroxy-L-erythro-5,6,7,8-tetrahydrobiopterin = (6R)-L-erythro-6,7-dihydrobiopterin + H2O</text>
        <dbReference type="Rhea" id="RHEA:11920"/>
        <dbReference type="ChEBI" id="CHEBI:15377"/>
        <dbReference type="ChEBI" id="CHEBI:15642"/>
        <dbReference type="ChEBI" id="CHEBI:43120"/>
        <dbReference type="EC" id="4.2.1.96"/>
    </reaction>
</comment>
<dbReference type="eggNOG" id="COG2154">
    <property type="taxonomic scope" value="Bacteria"/>
</dbReference>
<dbReference type="PANTHER" id="PTHR12599">
    <property type="entry name" value="PTERIN-4-ALPHA-CARBINOLAMINE DEHYDRATASE"/>
    <property type="match status" value="1"/>
</dbReference>
<dbReference type="SUPFAM" id="SSF55248">
    <property type="entry name" value="PCD-like"/>
    <property type="match status" value="1"/>
</dbReference>
<gene>
    <name evidence="5" type="ordered locus">Psesu_1707</name>
</gene>
<protein>
    <recommendedName>
        <fullName evidence="4">Putative pterin-4-alpha-carbinolamine dehydratase</fullName>
        <shortName evidence="4">PHS</shortName>
        <ecNumber evidence="4">4.2.1.96</ecNumber>
    </recommendedName>
    <alternativeName>
        <fullName evidence="4">4-alpha-hydroxy-tetrahydropterin dehydratase</fullName>
    </alternativeName>
    <alternativeName>
        <fullName evidence="4">Pterin carbinolamine dehydratase</fullName>
        <shortName evidence="4">PCD</shortName>
    </alternativeName>
</protein>
<dbReference type="GO" id="GO:0006729">
    <property type="term" value="P:tetrahydrobiopterin biosynthetic process"/>
    <property type="evidence" value="ECO:0007669"/>
    <property type="project" value="InterPro"/>
</dbReference>
<dbReference type="AlphaFoldDB" id="E6WTQ0"/>
<evidence type="ECO:0000256" key="1">
    <source>
        <dbReference type="ARBA" id="ARBA00001554"/>
    </source>
</evidence>
<dbReference type="PANTHER" id="PTHR12599:SF0">
    <property type="entry name" value="PTERIN-4-ALPHA-CARBINOLAMINE DEHYDRATASE"/>
    <property type="match status" value="1"/>
</dbReference>
<dbReference type="GO" id="GO:0008124">
    <property type="term" value="F:4-alpha-hydroxytetrahydrobiopterin dehydratase activity"/>
    <property type="evidence" value="ECO:0007669"/>
    <property type="project" value="UniProtKB-UniRule"/>
</dbReference>
<evidence type="ECO:0000313" key="6">
    <source>
        <dbReference type="Proteomes" id="UP000008632"/>
    </source>
</evidence>
<comment type="similarity">
    <text evidence="2 4">Belongs to the pterin-4-alpha-carbinolamine dehydratase family.</text>
</comment>
<keyword evidence="3 4" id="KW-0456">Lyase</keyword>
<name>E6WTQ0_PSEUU</name>
<dbReference type="EMBL" id="CP002446">
    <property type="protein sequence ID" value="ADV27549.1"/>
    <property type="molecule type" value="Genomic_DNA"/>
</dbReference>
<dbReference type="NCBIfam" id="NF002019">
    <property type="entry name" value="PRK00823.1-4"/>
    <property type="match status" value="1"/>
</dbReference>
<dbReference type="STRING" id="743721.Psesu_1707"/>
<dbReference type="OrthoDB" id="5294615at2"/>
<organism evidence="5 6">
    <name type="scientific">Pseudoxanthomonas suwonensis (strain 11-1)</name>
    <dbReference type="NCBI Taxonomy" id="743721"/>
    <lineage>
        <taxon>Bacteria</taxon>
        <taxon>Pseudomonadati</taxon>
        <taxon>Pseudomonadota</taxon>
        <taxon>Gammaproteobacteria</taxon>
        <taxon>Lysobacterales</taxon>
        <taxon>Lysobacteraceae</taxon>
        <taxon>Pseudoxanthomonas</taxon>
    </lineage>
</organism>
<accession>E6WTQ0</accession>
<dbReference type="InterPro" id="IPR036428">
    <property type="entry name" value="PCD_sf"/>
</dbReference>
<keyword evidence="6" id="KW-1185">Reference proteome</keyword>
<sequence length="114" mass="12869">MPDPIPLSQARCIPRKGAEHQLDQARVAALLAQVPGWELAEEGRALVRTFRFRDYHHTMAFVNALAWIAHREDHHPDLGVHYDRCVVRFSTHDVGGLSENDFICAAKASDLIED</sequence>
<reference evidence="5 6" key="1">
    <citation type="submission" date="2011-01" db="EMBL/GenBank/DDBJ databases">
        <title>Complete sequence of Pseudoxanthomonas suwonensis 11-1.</title>
        <authorList>
            <consortium name="US DOE Joint Genome Institute"/>
            <person name="Lucas S."/>
            <person name="Copeland A."/>
            <person name="Lapidus A."/>
            <person name="Cheng J.-F."/>
            <person name="Goodwin L."/>
            <person name="Pitluck S."/>
            <person name="Teshima H."/>
            <person name="Detter J.C."/>
            <person name="Han C."/>
            <person name="Tapia R."/>
            <person name="Land M."/>
            <person name="Hauser L."/>
            <person name="Kyrpides N."/>
            <person name="Ivanova N."/>
            <person name="Ovchinnikova G."/>
            <person name="Siebers A.K."/>
            <person name="Allgaier M."/>
            <person name="Thelen M.P."/>
            <person name="Hugenholtz P."/>
            <person name="Gladden J."/>
            <person name="Woyke T."/>
        </authorList>
    </citation>
    <scope>NUCLEOTIDE SEQUENCE [LARGE SCALE GENOMIC DNA]</scope>
    <source>
        <strain evidence="6">11-1</strain>
    </source>
</reference>
<dbReference type="Pfam" id="PF01329">
    <property type="entry name" value="Pterin_4a"/>
    <property type="match status" value="1"/>
</dbReference>